<feature type="region of interest" description="Disordered" evidence="1">
    <location>
        <begin position="938"/>
        <end position="983"/>
    </location>
</feature>
<proteinExistence type="predicted"/>
<dbReference type="EMBL" id="OUUZ01000001">
    <property type="protein sequence ID" value="SPQ19487.1"/>
    <property type="molecule type" value="Genomic_DNA"/>
</dbReference>
<accession>A0A3S5CW26</accession>
<evidence type="ECO:0000313" key="2">
    <source>
        <dbReference type="EMBL" id="SPQ19487.1"/>
    </source>
</evidence>
<dbReference type="Proteomes" id="UP000289323">
    <property type="component" value="Unassembled WGS sequence"/>
</dbReference>
<evidence type="ECO:0000256" key="1">
    <source>
        <dbReference type="SAM" id="MobiDB-lite"/>
    </source>
</evidence>
<sequence>MAVPRAAWEGGAREFAMLQAAMSDAAIVCHAPPDFPFHAEILGVCAVSTENADQNKYGWMVADFLHWKLLFHGVGAKAAQTWLSTIDIPSFLASVDGVDMINDGTIDSIVGAQKKDVISLPGSNHGFLTAFLDRLAEAARVACSRRTTLVLLVFSPITPEQDICVDLDGEKTYLTSDQLRKTIDEAIPSDVQLPVILVTPSPFTGGWLCRPSFMGRPTCDSSHTMMRIIAMACGGAFAERFISSFTERDSPLMTEAERAKVKYNDPMPLRPTAQQIDSLHRLHRQIHESLEHRFSTSARDHAFILNTDAARDPSVFSDSWLAYAPRRGRGMTFWASRWRGLRPAIDHTHRFECLGEAFGGTRDSQLFHLRYLAAIELDTCPGDWARQVNGATSELLKSLAERLTLSEDDVMRVLDAIEFRSSSMALAQMVAKAFNLPVPDGESCRYWNDKIDGVYDDYYKKLQAAFGEARDFFSQVALLPSEKRHEFKNVRFWRAARWLSAAVALHFKNGSVDDVRKFVSKDVARLMAKIFETQKALLLNDQAVRRAGRNWIAALELNEGLDQGTADSRTVMDTKAVSTPANPGIIWKNTQGPAATLGAQAATWSSQNDDPIFDLNLANKTASTKVDETQPALITSPAMSTEAEGGLAQSDMQHAVEDLLESFDTWPAMNNKQRGNAHQITSETEIGWWQSEVSDAPKRAAEASWAPAGNLLGREKPKPTLVDIAGQPSEGPSGKNFADSRAGRNAPILLQANDRVSRGEGSSDTLFAFGGNQEMHQVKNAFHESSDDLHDLGKENFSEPIAHTGTGVRVHDGPSKSINAGQPPIQGPAEELLQSITAGMKSKAVEADVAMYLARVLRKASEIIMQEQAEEASCSASDSRRGTGQANVTVETPMAPGTKAIWNRRTSSVYVNASQSPVGTPPVLSSSPFTISNPIFARSPGASGSEDPDVATDADSVAAVYSPGDGDTTSHSGGGQQPYIAEEEDFWARSGIKW</sequence>
<gene>
    <name evidence="2" type="ORF">TT172_LOCUS1906</name>
</gene>
<evidence type="ECO:0000313" key="3">
    <source>
        <dbReference type="Proteomes" id="UP000289323"/>
    </source>
</evidence>
<organism evidence="2 3">
    <name type="scientific">Thermothielavioides terrestris</name>
    <dbReference type="NCBI Taxonomy" id="2587410"/>
    <lineage>
        <taxon>Eukaryota</taxon>
        <taxon>Fungi</taxon>
        <taxon>Dikarya</taxon>
        <taxon>Ascomycota</taxon>
        <taxon>Pezizomycotina</taxon>
        <taxon>Sordariomycetes</taxon>
        <taxon>Sordariomycetidae</taxon>
        <taxon>Sordariales</taxon>
        <taxon>Chaetomiaceae</taxon>
        <taxon>Thermothielavioides</taxon>
    </lineage>
</organism>
<reference evidence="2 3" key="1">
    <citation type="submission" date="2018-04" db="EMBL/GenBank/DDBJ databases">
        <authorList>
            <person name="Huttner S."/>
            <person name="Dainat J."/>
        </authorList>
    </citation>
    <scope>NUCLEOTIDE SEQUENCE [LARGE SCALE GENOMIC DNA]</scope>
</reference>
<feature type="compositionally biased region" description="Low complexity" evidence="1">
    <location>
        <begin position="953"/>
        <end position="971"/>
    </location>
</feature>
<name>A0A3S5CW26_9PEZI</name>
<dbReference type="AlphaFoldDB" id="A0A3S5CW26"/>
<protein>
    <submittedName>
        <fullName evidence="2">4ed65fb4-30da-467b-8368-53135880b870</fullName>
    </submittedName>
</protein>